<dbReference type="EMBL" id="ARXU01000018">
    <property type="protein sequence ID" value="KGD59804.1"/>
    <property type="molecule type" value="Genomic_DNA"/>
</dbReference>
<protein>
    <recommendedName>
        <fullName evidence="4">Nucleoprotein/polynucleotide-associated enzyme</fullName>
    </recommendedName>
</protein>
<gene>
    <name evidence="2" type="ORF">T9A_03186</name>
</gene>
<feature type="region of interest" description="Disordered" evidence="1">
    <location>
        <begin position="1"/>
        <end position="72"/>
    </location>
</feature>
<reference evidence="2 3" key="1">
    <citation type="submission" date="2012-09" db="EMBL/GenBank/DDBJ databases">
        <title>Genome Sequence of alkane-degrading Bacterium Alcanivorax jadensis T9.</title>
        <authorList>
            <person name="Lai Q."/>
            <person name="Shao Z."/>
        </authorList>
    </citation>
    <scope>NUCLEOTIDE SEQUENCE [LARGE SCALE GENOMIC DNA]</scope>
    <source>
        <strain evidence="2 3">T9</strain>
    </source>
</reference>
<dbReference type="Pfam" id="PF09831">
    <property type="entry name" value="DUF2058"/>
    <property type="match status" value="1"/>
</dbReference>
<dbReference type="Proteomes" id="UP000029443">
    <property type="component" value="Unassembled WGS sequence"/>
</dbReference>
<evidence type="ECO:0000313" key="3">
    <source>
        <dbReference type="Proteomes" id="UP000029443"/>
    </source>
</evidence>
<feature type="region of interest" description="Disordered" evidence="1">
    <location>
        <begin position="160"/>
        <end position="179"/>
    </location>
</feature>
<feature type="compositionally biased region" description="Basic and acidic residues" evidence="1">
    <location>
        <begin position="27"/>
        <end position="72"/>
    </location>
</feature>
<accession>A0ABR4W8R2</accession>
<evidence type="ECO:0000256" key="1">
    <source>
        <dbReference type="SAM" id="MobiDB-lite"/>
    </source>
</evidence>
<evidence type="ECO:0000313" key="2">
    <source>
        <dbReference type="EMBL" id="KGD59804.1"/>
    </source>
</evidence>
<dbReference type="RefSeq" id="WP_035250499.1">
    <property type="nucleotide sequence ID" value="NZ_ARXU01000018.1"/>
</dbReference>
<evidence type="ECO:0008006" key="4">
    <source>
        <dbReference type="Google" id="ProtNLM"/>
    </source>
</evidence>
<name>A0ABR4W8R2_9GAMM</name>
<comment type="caution">
    <text evidence="2">The sequence shown here is derived from an EMBL/GenBank/DDBJ whole genome shotgun (WGS) entry which is preliminary data.</text>
</comment>
<organism evidence="2 3">
    <name type="scientific">Alcanivorax jadensis T9</name>
    <dbReference type="NCBI Taxonomy" id="1177181"/>
    <lineage>
        <taxon>Bacteria</taxon>
        <taxon>Pseudomonadati</taxon>
        <taxon>Pseudomonadota</taxon>
        <taxon>Gammaproteobacteria</taxon>
        <taxon>Oceanospirillales</taxon>
        <taxon>Alcanivoracaceae</taxon>
        <taxon>Alcanivorax</taxon>
    </lineage>
</organism>
<proteinExistence type="predicted"/>
<keyword evidence="3" id="KW-1185">Reference proteome</keyword>
<sequence length="179" mass="20724">MANSLQEQLMKAGLADQKKARRAKQQKRQEANQAKRGEIELEDPAERARRQREEKAESDRQREAARKAEREKKEIAAQIKQMIEQSRLDRQRGDVAYQFVQDKKIKKAWVTAKQQAQLERGQIAIVALGDGYELVPTVVAEKIRQREESAVLLLNERGNNAVDEDDPYKDFPIPDDLMW</sequence>
<dbReference type="InterPro" id="IPR018636">
    <property type="entry name" value="DUF2058"/>
</dbReference>